<proteinExistence type="predicted"/>
<evidence type="ECO:0000313" key="2">
    <source>
        <dbReference type="Proteomes" id="UP001500058"/>
    </source>
</evidence>
<protein>
    <submittedName>
        <fullName evidence="1">Uncharacterized protein</fullName>
    </submittedName>
</protein>
<comment type="caution">
    <text evidence="1">The sequence shown here is derived from an EMBL/GenBank/DDBJ whole genome shotgun (WGS) entry which is preliminary data.</text>
</comment>
<dbReference type="Proteomes" id="UP001500058">
    <property type="component" value="Unassembled WGS sequence"/>
</dbReference>
<keyword evidence="2" id="KW-1185">Reference proteome</keyword>
<name>A0ABN3IVD0_9ACTN</name>
<accession>A0ABN3IVD0</accession>
<dbReference type="EMBL" id="BAAATJ010000033">
    <property type="protein sequence ID" value="GAA2415035.1"/>
    <property type="molecule type" value="Genomic_DNA"/>
</dbReference>
<sequence length="59" mass="5934">MQPLGARPLPGQGGLHRVAVGGLGAGLAVDEADRLSVTDVDGGKEFETVGAHRVAVLKS</sequence>
<organism evidence="1 2">
    <name type="scientific">Streptomyces glaucosporus</name>
    <dbReference type="NCBI Taxonomy" id="284044"/>
    <lineage>
        <taxon>Bacteria</taxon>
        <taxon>Bacillati</taxon>
        <taxon>Actinomycetota</taxon>
        <taxon>Actinomycetes</taxon>
        <taxon>Kitasatosporales</taxon>
        <taxon>Streptomycetaceae</taxon>
        <taxon>Streptomyces</taxon>
    </lineage>
</organism>
<reference evidence="1 2" key="1">
    <citation type="journal article" date="2019" name="Int. J. Syst. Evol. Microbiol.">
        <title>The Global Catalogue of Microorganisms (GCM) 10K type strain sequencing project: providing services to taxonomists for standard genome sequencing and annotation.</title>
        <authorList>
            <consortium name="The Broad Institute Genomics Platform"/>
            <consortium name="The Broad Institute Genome Sequencing Center for Infectious Disease"/>
            <person name="Wu L."/>
            <person name="Ma J."/>
        </authorList>
    </citation>
    <scope>NUCLEOTIDE SEQUENCE [LARGE SCALE GENOMIC DNA]</scope>
    <source>
        <strain evidence="1 2">JCM 6921</strain>
    </source>
</reference>
<evidence type="ECO:0000313" key="1">
    <source>
        <dbReference type="EMBL" id="GAA2415035.1"/>
    </source>
</evidence>
<gene>
    <name evidence="1" type="ORF">GCM10010420_51020</name>
</gene>